<comment type="subcellular location">
    <subcellularLocation>
        <location evidence="1">Cell membrane</location>
    </subcellularLocation>
</comment>
<protein>
    <recommendedName>
        <fullName evidence="9">Pycsar effector protein domain-containing protein</fullName>
    </recommendedName>
</protein>
<keyword evidence="2" id="KW-1003">Cell membrane</keyword>
<feature type="transmembrane region" description="Helical" evidence="8">
    <location>
        <begin position="28"/>
        <end position="48"/>
    </location>
</feature>
<comment type="caution">
    <text evidence="10">The sequence shown here is derived from an EMBL/GenBank/DDBJ whole genome shotgun (WGS) entry which is preliminary data.</text>
</comment>
<feature type="transmembrane region" description="Helical" evidence="8">
    <location>
        <begin position="54"/>
        <end position="76"/>
    </location>
</feature>
<feature type="domain" description="Pycsar effector protein" evidence="9">
    <location>
        <begin position="14"/>
        <end position="159"/>
    </location>
</feature>
<feature type="transmembrane region" description="Helical" evidence="8">
    <location>
        <begin position="146"/>
        <end position="164"/>
    </location>
</feature>
<dbReference type="EMBL" id="BAAANY010000032">
    <property type="protein sequence ID" value="GAA1707686.1"/>
    <property type="molecule type" value="Genomic_DNA"/>
</dbReference>
<evidence type="ECO:0000256" key="1">
    <source>
        <dbReference type="ARBA" id="ARBA00004236"/>
    </source>
</evidence>
<evidence type="ECO:0000256" key="8">
    <source>
        <dbReference type="SAM" id="Phobius"/>
    </source>
</evidence>
<evidence type="ECO:0000256" key="4">
    <source>
        <dbReference type="ARBA" id="ARBA00022741"/>
    </source>
</evidence>
<keyword evidence="11" id="KW-1185">Reference proteome</keyword>
<reference evidence="11" key="1">
    <citation type="journal article" date="2019" name="Int. J. Syst. Evol. Microbiol.">
        <title>The Global Catalogue of Microorganisms (GCM) 10K type strain sequencing project: providing services to taxonomists for standard genome sequencing and annotation.</title>
        <authorList>
            <consortium name="The Broad Institute Genomics Platform"/>
            <consortium name="The Broad Institute Genome Sequencing Center for Infectious Disease"/>
            <person name="Wu L."/>
            <person name="Ma J."/>
        </authorList>
    </citation>
    <scope>NUCLEOTIDE SEQUENCE [LARGE SCALE GENOMIC DNA]</scope>
    <source>
        <strain evidence="11">JCM 14718</strain>
    </source>
</reference>
<sequence length="165" mass="16689">MQSIDHRAQLAGDTATIRTELTRADGKAAALLGLAGTILTVLLAILTLKPPTAAATLTAVAGAITAAAAGMLAAAIRPRLGGTGGVLGHAGATVEQLTDPYAGVHPIDLPRIAERYAREADEHAAAELIYLAGVARSKYRLIRAGVDLLIATVAVVALAGITTVL</sequence>
<evidence type="ECO:0000256" key="7">
    <source>
        <dbReference type="ARBA" id="ARBA00023136"/>
    </source>
</evidence>
<evidence type="ECO:0000256" key="2">
    <source>
        <dbReference type="ARBA" id="ARBA00022475"/>
    </source>
</evidence>
<dbReference type="InterPro" id="IPR043760">
    <property type="entry name" value="PycTM_dom"/>
</dbReference>
<name>A0ABP4ULE8_9ACTN</name>
<evidence type="ECO:0000256" key="3">
    <source>
        <dbReference type="ARBA" id="ARBA00022692"/>
    </source>
</evidence>
<keyword evidence="7 8" id="KW-0472">Membrane</keyword>
<keyword evidence="5 8" id="KW-1133">Transmembrane helix</keyword>
<dbReference type="Pfam" id="PF18967">
    <property type="entry name" value="PycTM"/>
    <property type="match status" value="1"/>
</dbReference>
<keyword evidence="6" id="KW-0051">Antiviral defense</keyword>
<evidence type="ECO:0000256" key="5">
    <source>
        <dbReference type="ARBA" id="ARBA00022989"/>
    </source>
</evidence>
<organism evidence="10 11">
    <name type="scientific">Fodinicola feengrottensis</name>
    <dbReference type="NCBI Taxonomy" id="435914"/>
    <lineage>
        <taxon>Bacteria</taxon>
        <taxon>Bacillati</taxon>
        <taxon>Actinomycetota</taxon>
        <taxon>Actinomycetes</taxon>
        <taxon>Mycobacteriales</taxon>
        <taxon>Fodinicola</taxon>
    </lineage>
</organism>
<gene>
    <name evidence="10" type="ORF">GCM10009765_66450</name>
</gene>
<evidence type="ECO:0000259" key="9">
    <source>
        <dbReference type="Pfam" id="PF18967"/>
    </source>
</evidence>
<accession>A0ABP4ULE8</accession>
<evidence type="ECO:0000313" key="11">
    <source>
        <dbReference type="Proteomes" id="UP001500618"/>
    </source>
</evidence>
<evidence type="ECO:0000313" key="10">
    <source>
        <dbReference type="EMBL" id="GAA1707686.1"/>
    </source>
</evidence>
<evidence type="ECO:0000256" key="6">
    <source>
        <dbReference type="ARBA" id="ARBA00023118"/>
    </source>
</evidence>
<keyword evidence="3 8" id="KW-0812">Transmembrane</keyword>
<keyword evidence="4" id="KW-0547">Nucleotide-binding</keyword>
<dbReference type="RefSeq" id="WP_163571172.1">
    <property type="nucleotide sequence ID" value="NZ_BAAANY010000032.1"/>
</dbReference>
<proteinExistence type="predicted"/>
<dbReference type="Proteomes" id="UP001500618">
    <property type="component" value="Unassembled WGS sequence"/>
</dbReference>